<comment type="caution">
    <text evidence="2">The sequence shown here is derived from an EMBL/GenBank/DDBJ whole genome shotgun (WGS) entry which is preliminary data.</text>
</comment>
<evidence type="ECO:0000313" key="2">
    <source>
        <dbReference type="EMBL" id="THV30235.1"/>
    </source>
</evidence>
<dbReference type="EMBL" id="STGX01000004">
    <property type="protein sequence ID" value="THV30235.1"/>
    <property type="molecule type" value="Genomic_DNA"/>
</dbReference>
<proteinExistence type="predicted"/>
<dbReference type="InterPro" id="IPR004401">
    <property type="entry name" value="YbaB/EbfC"/>
</dbReference>
<dbReference type="Gene3D" id="3.30.1310.10">
    <property type="entry name" value="Nucleoid-associated protein YbaB-like domain"/>
    <property type="match status" value="1"/>
</dbReference>
<keyword evidence="3" id="KW-1185">Reference proteome</keyword>
<dbReference type="Proteomes" id="UP000305792">
    <property type="component" value="Unassembled WGS sequence"/>
</dbReference>
<accession>A0A4S8PKL3</accession>
<dbReference type="GO" id="GO:0003677">
    <property type="term" value="F:DNA binding"/>
    <property type="evidence" value="ECO:0007669"/>
    <property type="project" value="InterPro"/>
</dbReference>
<evidence type="ECO:0000256" key="1">
    <source>
        <dbReference type="SAM" id="MobiDB-lite"/>
    </source>
</evidence>
<sequence>MRPLPLVQELRHRHRTPGVAAVCHTGVTMLTPLCGRPQESHMSDRVLPSNPPDGDPDAARPSARTDLPGYLADFETRMNRLQERAEDSQALLAAVTGTGASAGGEVTVTVGAGGALTDIEFTSEVRRTSPDSLADMVKEAYGKAVAEAATGATEAMATLLGAGSPAMEDFASSLRARGEGGA</sequence>
<reference evidence="2 3" key="1">
    <citation type="journal article" date="2018" name="Int. J. Syst. Evol. Microbiol.">
        <title>Glycomyces paridis sp. nov., isolated from the medicinal plant Paris polyphylla.</title>
        <authorList>
            <person name="Fang X.M."/>
            <person name="Bai J.L."/>
            <person name="Su J."/>
            <person name="Zhao L.L."/>
            <person name="Liu H.Y."/>
            <person name="Ma B.P."/>
            <person name="Zhang Y.Q."/>
            <person name="Yu L.Y."/>
        </authorList>
    </citation>
    <scope>NUCLEOTIDE SEQUENCE [LARGE SCALE GENOMIC DNA]</scope>
    <source>
        <strain evidence="2 3">CPCC 204357</strain>
    </source>
</reference>
<name>A0A4S8PKL3_9ACTN</name>
<dbReference type="Pfam" id="PF02575">
    <property type="entry name" value="YbaB_DNA_bd"/>
    <property type="match status" value="1"/>
</dbReference>
<protein>
    <submittedName>
        <fullName evidence="2">YbaB/EbfC family nucleoid-associated protein</fullName>
    </submittedName>
</protein>
<evidence type="ECO:0000313" key="3">
    <source>
        <dbReference type="Proteomes" id="UP000305792"/>
    </source>
</evidence>
<organism evidence="2 3">
    <name type="scientific">Glycomyces paridis</name>
    <dbReference type="NCBI Taxonomy" id="2126555"/>
    <lineage>
        <taxon>Bacteria</taxon>
        <taxon>Bacillati</taxon>
        <taxon>Actinomycetota</taxon>
        <taxon>Actinomycetes</taxon>
        <taxon>Glycomycetales</taxon>
        <taxon>Glycomycetaceae</taxon>
        <taxon>Glycomyces</taxon>
    </lineage>
</organism>
<dbReference type="InterPro" id="IPR036894">
    <property type="entry name" value="YbaB-like_sf"/>
</dbReference>
<dbReference type="SUPFAM" id="SSF82607">
    <property type="entry name" value="YbaB-like"/>
    <property type="match status" value="1"/>
</dbReference>
<dbReference type="AlphaFoldDB" id="A0A4S8PKL3"/>
<gene>
    <name evidence="2" type="ORF">E9998_07665</name>
</gene>
<feature type="region of interest" description="Disordered" evidence="1">
    <location>
        <begin position="34"/>
        <end position="65"/>
    </location>
</feature>